<proteinExistence type="predicted"/>
<dbReference type="Proteomes" id="UP001295684">
    <property type="component" value="Unassembled WGS sequence"/>
</dbReference>
<organism evidence="3 4">
    <name type="scientific">Euplotes crassus</name>
    <dbReference type="NCBI Taxonomy" id="5936"/>
    <lineage>
        <taxon>Eukaryota</taxon>
        <taxon>Sar</taxon>
        <taxon>Alveolata</taxon>
        <taxon>Ciliophora</taxon>
        <taxon>Intramacronucleata</taxon>
        <taxon>Spirotrichea</taxon>
        <taxon>Hypotrichia</taxon>
        <taxon>Euplotida</taxon>
        <taxon>Euplotidae</taxon>
        <taxon>Moneuplotes</taxon>
    </lineage>
</organism>
<keyword evidence="2" id="KW-0812">Transmembrane</keyword>
<evidence type="ECO:0008006" key="5">
    <source>
        <dbReference type="Google" id="ProtNLM"/>
    </source>
</evidence>
<reference evidence="3" key="1">
    <citation type="submission" date="2023-07" db="EMBL/GenBank/DDBJ databases">
        <authorList>
            <consortium name="AG Swart"/>
            <person name="Singh M."/>
            <person name="Singh A."/>
            <person name="Seah K."/>
            <person name="Emmerich C."/>
        </authorList>
    </citation>
    <scope>NUCLEOTIDE SEQUENCE</scope>
    <source>
        <strain evidence="3">DP1</strain>
    </source>
</reference>
<evidence type="ECO:0000313" key="4">
    <source>
        <dbReference type="Proteomes" id="UP001295684"/>
    </source>
</evidence>
<comment type="caution">
    <text evidence="3">The sequence shown here is derived from an EMBL/GenBank/DDBJ whole genome shotgun (WGS) entry which is preliminary data.</text>
</comment>
<evidence type="ECO:0000313" key="3">
    <source>
        <dbReference type="EMBL" id="CAI2360698.1"/>
    </source>
</evidence>
<name>A0AAD1U892_EUPCR</name>
<feature type="coiled-coil region" evidence="1">
    <location>
        <begin position="193"/>
        <end position="227"/>
    </location>
</feature>
<keyword evidence="2" id="KW-0472">Membrane</keyword>
<accession>A0AAD1U892</accession>
<sequence>MLSKINPFPRIISTIKTHKWKSAIALGAVSYGSYQAYRLYRKFKEGLGEFKKIIELMDKKKEDLPEGEQPEDGSPEELDFMQNLMKNLNEQADPILATVTENIIRTEEAQRNLILNQLKEELGVTELQRLSKEGKDNKEKIESWNKLKVEVIREFFYYIYTSQVFLSCSYIAFSILGKQLFEINSGFKGEDNLQDIIEKLGGEEETKEKTEEEKKEEESAKKKAEYDEKVTTAVHNHFMHLLFDILTNFVEYLKHEVIDPVIDVAMATTTLKSKMTATKFTEEILGKIYAEINDNLFDPTPVIETKDCEDTDFDSDSDDFPKKKLNAEALNMLKEESVKKYTSLIVTKLVDYFNEANLDKYTEGIEKDLESLKELKKDLPKNEFMPSEEETASELLEKKVMQLMKDYLESRYSQSILIDSIECTYEHLVEGMKKELSEIANGNSELFYLKLIPAIYRNRDLYKKTNPIIQSLKEGPKEEVKEAPNEESEPKVVEITDEEEAQETALDPKPTEEPVFANEIPQKDIISMVEEEESDIDFEEKVQRIVESIKLFTKLILTEGIESSNQMPDIGDLFGAGALSENSSEMGILSTLLSGA</sequence>
<feature type="transmembrane region" description="Helical" evidence="2">
    <location>
        <begin position="155"/>
        <end position="176"/>
    </location>
</feature>
<dbReference type="EMBL" id="CAMPGE010001894">
    <property type="protein sequence ID" value="CAI2360698.1"/>
    <property type="molecule type" value="Genomic_DNA"/>
</dbReference>
<keyword evidence="2" id="KW-1133">Transmembrane helix</keyword>
<dbReference type="AlphaFoldDB" id="A0AAD1U892"/>
<evidence type="ECO:0000256" key="2">
    <source>
        <dbReference type="SAM" id="Phobius"/>
    </source>
</evidence>
<gene>
    <name evidence="3" type="ORF">ECRASSUSDP1_LOCUS2002</name>
</gene>
<protein>
    <recommendedName>
        <fullName evidence="5">Peroxin-3</fullName>
    </recommendedName>
</protein>
<keyword evidence="1" id="KW-0175">Coiled coil</keyword>
<keyword evidence="4" id="KW-1185">Reference proteome</keyword>
<evidence type="ECO:0000256" key="1">
    <source>
        <dbReference type="SAM" id="Coils"/>
    </source>
</evidence>